<evidence type="ECO:0000313" key="1">
    <source>
        <dbReference type="EMBL" id="AYM54062.1"/>
    </source>
</evidence>
<dbReference type="AlphaFoldDB" id="A0A3S7UZ80"/>
<name>A0A3S7UZ80_9BACT</name>
<proteinExistence type="predicted"/>
<reference evidence="1" key="1">
    <citation type="journal article" date="2018" name="J. Ind. Microbiol. Biotechnol.">
        <title>Genome mining reveals uncommon alkylpyrones as type III PKS products from myxobacteria.</title>
        <authorList>
            <person name="Hug J.J."/>
            <person name="Panter F."/>
            <person name="Krug D."/>
            <person name="Muller R."/>
        </authorList>
    </citation>
    <scope>NUCLEOTIDE SEQUENCE</scope>
    <source>
        <strain evidence="1">MSr4204</strain>
    </source>
</reference>
<organism evidence="1">
    <name type="scientific">Byssovorax cruenta</name>
    <dbReference type="NCBI Taxonomy" id="293647"/>
    <lineage>
        <taxon>Bacteria</taxon>
        <taxon>Pseudomonadati</taxon>
        <taxon>Myxococcota</taxon>
        <taxon>Polyangia</taxon>
        <taxon>Polyangiales</taxon>
        <taxon>Polyangiaceae</taxon>
        <taxon>Byssovorax</taxon>
    </lineage>
</organism>
<protein>
    <submittedName>
        <fullName evidence="1">Uncharacterized protein</fullName>
    </submittedName>
</protein>
<dbReference type="EMBL" id="MH908916">
    <property type="protein sequence ID" value="AYM54062.1"/>
    <property type="molecule type" value="Genomic_DNA"/>
</dbReference>
<sequence length="341" mass="35980">MPMPYRRRIWCEMLPCEALVEPRVLGLLRRFEVAPIIAVWPSTDVAVVARSMQALEGEGLRAAIWPMLADRDGRWANAENAGAFSGFVGALSRALAAAGQAPSEVLVDLEPSIQAMRASLANDDGVARTALHARFLAIARDRRAFLAAKEGLRALGDALRGGGALVSAVVPPTALFDPATAEARPFQEILGTPVDGLAWDHVSVMLYSSILEGWSRGALRREDARAYLGVAAADAALRYGARAGVSLGAVGVGAFGNEPVYRSPRELADDVAITRAAGVDDLTLFDLGGVLRREAPEAWLEAFTATPKAASTPAPTLRLRGLLAGTQVASVALRALGRVGK</sequence>
<accession>A0A3S7UZ80</accession>